<dbReference type="Gene3D" id="3.90.1590.10">
    <property type="entry name" value="glutathione-dependent formaldehyde- activating enzyme (gfa)"/>
    <property type="match status" value="1"/>
</dbReference>
<evidence type="ECO:0000256" key="1">
    <source>
        <dbReference type="ARBA" id="ARBA00005495"/>
    </source>
</evidence>
<dbReference type="InterPro" id="IPR006913">
    <property type="entry name" value="CENP-V/GFA"/>
</dbReference>
<evidence type="ECO:0000256" key="3">
    <source>
        <dbReference type="ARBA" id="ARBA00022833"/>
    </source>
</evidence>
<accession>A0A0B2BXT7</accession>
<evidence type="ECO:0000313" key="7">
    <source>
        <dbReference type="Proteomes" id="UP000030988"/>
    </source>
</evidence>
<feature type="domain" description="CENP-V/GFA" evidence="5">
    <location>
        <begin position="3"/>
        <end position="114"/>
    </location>
</feature>
<dbReference type="GO" id="GO:0016846">
    <property type="term" value="F:carbon-sulfur lyase activity"/>
    <property type="evidence" value="ECO:0007669"/>
    <property type="project" value="InterPro"/>
</dbReference>
<protein>
    <submittedName>
        <fullName evidence="6">Aldehyde-activating protein</fullName>
    </submittedName>
</protein>
<dbReference type="PANTHER" id="PTHR33337">
    <property type="entry name" value="GFA DOMAIN-CONTAINING PROTEIN"/>
    <property type="match status" value="1"/>
</dbReference>
<keyword evidence="2" id="KW-0479">Metal-binding</keyword>
<dbReference type="EMBL" id="JTDN01000002">
    <property type="protein sequence ID" value="KHL24812.1"/>
    <property type="molecule type" value="Genomic_DNA"/>
</dbReference>
<dbReference type="GO" id="GO:0046872">
    <property type="term" value="F:metal ion binding"/>
    <property type="evidence" value="ECO:0007669"/>
    <property type="project" value="UniProtKB-KW"/>
</dbReference>
<dbReference type="AlphaFoldDB" id="A0A0B2BXT7"/>
<gene>
    <name evidence="6" type="ORF">PK98_13035</name>
</gene>
<dbReference type="PANTHER" id="PTHR33337:SF40">
    <property type="entry name" value="CENP-V_GFA DOMAIN-CONTAINING PROTEIN-RELATED"/>
    <property type="match status" value="1"/>
</dbReference>
<keyword evidence="3" id="KW-0862">Zinc</keyword>
<dbReference type="Pfam" id="PF04828">
    <property type="entry name" value="GFA"/>
    <property type="match status" value="1"/>
</dbReference>
<reference evidence="6 7" key="1">
    <citation type="submission" date="2014-11" db="EMBL/GenBank/DDBJ databases">
        <title>Draft genome sequence of Kirrobacter mercurialis.</title>
        <authorList>
            <person name="Coil D.A."/>
            <person name="Eisen J.A."/>
        </authorList>
    </citation>
    <scope>NUCLEOTIDE SEQUENCE [LARGE SCALE GENOMIC DNA]</scope>
    <source>
        <strain evidence="6 7">Coronado</strain>
    </source>
</reference>
<comment type="caution">
    <text evidence="6">The sequence shown here is derived from an EMBL/GenBank/DDBJ whole genome shotgun (WGS) entry which is preliminary data.</text>
</comment>
<evidence type="ECO:0000259" key="5">
    <source>
        <dbReference type="PROSITE" id="PS51891"/>
    </source>
</evidence>
<dbReference type="STRING" id="1572751.PK98_13035"/>
<dbReference type="SUPFAM" id="SSF51316">
    <property type="entry name" value="Mss4-like"/>
    <property type="match status" value="1"/>
</dbReference>
<comment type="similarity">
    <text evidence="1">Belongs to the Gfa family.</text>
</comment>
<keyword evidence="4" id="KW-0456">Lyase</keyword>
<proteinExistence type="inferred from homology"/>
<name>A0A0B2BXT7_9SPHN</name>
<evidence type="ECO:0000256" key="4">
    <source>
        <dbReference type="ARBA" id="ARBA00023239"/>
    </source>
</evidence>
<evidence type="ECO:0000256" key="2">
    <source>
        <dbReference type="ARBA" id="ARBA00022723"/>
    </source>
</evidence>
<dbReference type="PROSITE" id="PS51891">
    <property type="entry name" value="CENP_V_GFA"/>
    <property type="match status" value="1"/>
</dbReference>
<sequence length="133" mass="14360">MAFAGGCRCGAVRYTADVTDPEHHAICHCTDCRTSSGAPMMAWLAVPEDSFRVTDGAATRFEGTPGAERFFCNQCGTGLYYRNAEMLPGIIDIQSATLDDAATLVPAVQIQCAERLDWVGAIDTMPTFDRYPG</sequence>
<dbReference type="Proteomes" id="UP000030988">
    <property type="component" value="Unassembled WGS sequence"/>
</dbReference>
<keyword evidence="7" id="KW-1185">Reference proteome</keyword>
<dbReference type="InterPro" id="IPR011057">
    <property type="entry name" value="Mss4-like_sf"/>
</dbReference>
<dbReference type="OrthoDB" id="7186766at2"/>
<evidence type="ECO:0000313" key="6">
    <source>
        <dbReference type="EMBL" id="KHL24812.1"/>
    </source>
</evidence>
<organism evidence="6 7">
    <name type="scientific">Croceibacterium mercuriale</name>
    <dbReference type="NCBI Taxonomy" id="1572751"/>
    <lineage>
        <taxon>Bacteria</taxon>
        <taxon>Pseudomonadati</taxon>
        <taxon>Pseudomonadota</taxon>
        <taxon>Alphaproteobacteria</taxon>
        <taxon>Sphingomonadales</taxon>
        <taxon>Erythrobacteraceae</taxon>
        <taxon>Croceibacterium</taxon>
    </lineage>
</organism>